<dbReference type="KEGG" id="emx:FKV68_11785"/>
<keyword evidence="3" id="KW-1185">Reference proteome</keyword>
<evidence type="ECO:0000313" key="3">
    <source>
        <dbReference type="Proteomes" id="UP000510721"/>
    </source>
</evidence>
<dbReference type="EMBL" id="CP041238">
    <property type="protein sequence ID" value="QLL62087.1"/>
    <property type="molecule type" value="Genomic_DNA"/>
</dbReference>
<dbReference type="RefSeq" id="WP_209647195.1">
    <property type="nucleotide sequence ID" value="NZ_JAGGJT010000001.1"/>
</dbReference>
<dbReference type="Proteomes" id="UP000510721">
    <property type="component" value="Chromosome"/>
</dbReference>
<feature type="region of interest" description="Disordered" evidence="1">
    <location>
        <begin position="36"/>
        <end position="62"/>
    </location>
</feature>
<protein>
    <submittedName>
        <fullName evidence="2">Uncharacterized protein</fullName>
    </submittedName>
</protein>
<name>A0A859QKS7_9HYPH</name>
<gene>
    <name evidence="2" type="ORF">FKV68_11785</name>
</gene>
<organism evidence="2 3">
    <name type="scientific">Sinorhizobium mexicanum</name>
    <dbReference type="NCBI Taxonomy" id="375549"/>
    <lineage>
        <taxon>Bacteria</taxon>
        <taxon>Pseudomonadati</taxon>
        <taxon>Pseudomonadota</taxon>
        <taxon>Alphaproteobacteria</taxon>
        <taxon>Hyphomicrobiales</taxon>
        <taxon>Rhizobiaceae</taxon>
        <taxon>Sinorhizobium/Ensifer group</taxon>
        <taxon>Sinorhizobium</taxon>
    </lineage>
</organism>
<proteinExistence type="predicted"/>
<evidence type="ECO:0000313" key="2">
    <source>
        <dbReference type="EMBL" id="QLL62087.1"/>
    </source>
</evidence>
<reference evidence="2 3" key="1">
    <citation type="submission" date="2019-06" db="EMBL/GenBank/DDBJ databases">
        <title>Complete genome sequence of Ensifer mexicanus ITTG R7 isolated from nodules of Acacia angustissima (Mill.) Kuntze.</title>
        <authorList>
            <person name="Rincon-Rosales R."/>
            <person name="Rogel M.A."/>
            <person name="Guerrero G."/>
            <person name="Rincon-Molina C.I."/>
            <person name="Lopez-Lopez A."/>
            <person name="Martinez-Romero E."/>
        </authorList>
    </citation>
    <scope>NUCLEOTIDE SEQUENCE [LARGE SCALE GENOMIC DNA]</scope>
    <source>
        <strain evidence="2 3">ITTG R7</strain>
    </source>
</reference>
<evidence type="ECO:0000256" key="1">
    <source>
        <dbReference type="SAM" id="MobiDB-lite"/>
    </source>
</evidence>
<accession>A0A859QKS7</accession>
<sequence length="129" mass="13744">MRNRFYFDPTFGRGPQSGTELYDTRAFQPNAWEHFQPRREVSRQQQPGEQTTQGGGLRESPHLGRIGGAIGGLIGATIGSHYGPQASRYGGAAGGLAGYYTGAYGGGMIEALGDYVGRNGFKGDLSGLR</sequence>
<dbReference type="AlphaFoldDB" id="A0A859QKS7"/>